<sequence>MSRNQFELLLRMWHFINNESQPENDRLYKFCVVVEHLLDCLPQVTMCIDDTIVDQVVPVSRRNGIVNKPKPILDYNKGKAAIDLSDQLASYSTPRRRSLKWYCKLGKQTTITNFRKALIKLIMTLNIVPELQNKHEMPAPQTTPTVRTKMMSKHIFRKRKVLQEMVASTVAVAIKENKVKKVTTYYVDCLGELRYCLECVNSVRKPWWTQYKAKSGVRAAIWRQRHVLYNSGERTPVSTMALWDILGGDTGVHHGSQRVQSITYC</sequence>
<dbReference type="Proteomes" id="UP001159363">
    <property type="component" value="Chromosome 3"/>
</dbReference>
<dbReference type="EMBL" id="JARBHB010000003">
    <property type="protein sequence ID" value="KAJ8889167.1"/>
    <property type="molecule type" value="Genomic_DNA"/>
</dbReference>
<comment type="caution">
    <text evidence="1">The sequence shown here is derived from an EMBL/GenBank/DDBJ whole genome shotgun (WGS) entry which is preliminary data.</text>
</comment>
<reference evidence="1 2" key="1">
    <citation type="submission" date="2023-02" db="EMBL/GenBank/DDBJ databases">
        <title>LHISI_Scaffold_Assembly.</title>
        <authorList>
            <person name="Stuart O.P."/>
            <person name="Cleave R."/>
            <person name="Magrath M.J.L."/>
            <person name="Mikheyev A.S."/>
        </authorList>
    </citation>
    <scope>NUCLEOTIDE SEQUENCE [LARGE SCALE GENOMIC DNA]</scope>
    <source>
        <strain evidence="1">Daus_M_001</strain>
        <tissue evidence="1">Leg muscle</tissue>
    </source>
</reference>
<keyword evidence="2" id="KW-1185">Reference proteome</keyword>
<organism evidence="1 2">
    <name type="scientific">Dryococelus australis</name>
    <dbReference type="NCBI Taxonomy" id="614101"/>
    <lineage>
        <taxon>Eukaryota</taxon>
        <taxon>Metazoa</taxon>
        <taxon>Ecdysozoa</taxon>
        <taxon>Arthropoda</taxon>
        <taxon>Hexapoda</taxon>
        <taxon>Insecta</taxon>
        <taxon>Pterygota</taxon>
        <taxon>Neoptera</taxon>
        <taxon>Polyneoptera</taxon>
        <taxon>Phasmatodea</taxon>
        <taxon>Verophasmatodea</taxon>
        <taxon>Anareolatae</taxon>
        <taxon>Phasmatidae</taxon>
        <taxon>Eurycanthinae</taxon>
        <taxon>Dryococelus</taxon>
    </lineage>
</organism>
<protein>
    <recommendedName>
        <fullName evidence="3">PiggyBac transposable element-derived protein domain-containing protein</fullName>
    </recommendedName>
</protein>
<gene>
    <name evidence="1" type="ORF">PR048_008661</name>
</gene>
<evidence type="ECO:0008006" key="3">
    <source>
        <dbReference type="Google" id="ProtNLM"/>
    </source>
</evidence>
<name>A0ABQ9HXQ3_9NEOP</name>
<evidence type="ECO:0000313" key="1">
    <source>
        <dbReference type="EMBL" id="KAJ8889167.1"/>
    </source>
</evidence>
<evidence type="ECO:0000313" key="2">
    <source>
        <dbReference type="Proteomes" id="UP001159363"/>
    </source>
</evidence>
<accession>A0ABQ9HXQ3</accession>
<proteinExistence type="predicted"/>